<evidence type="ECO:0000313" key="3">
    <source>
        <dbReference type="Proteomes" id="UP000014975"/>
    </source>
</evidence>
<gene>
    <name evidence="2" type="ORF">dsat_0565</name>
</gene>
<proteinExistence type="predicted"/>
<feature type="region of interest" description="Disordered" evidence="1">
    <location>
        <begin position="25"/>
        <end position="45"/>
    </location>
</feature>
<accession>S7UH14</accession>
<protein>
    <submittedName>
        <fullName evidence="2">Uncharacterized protein</fullName>
    </submittedName>
</protein>
<dbReference type="AlphaFoldDB" id="S7UH14"/>
<evidence type="ECO:0000256" key="1">
    <source>
        <dbReference type="SAM" id="MobiDB-lite"/>
    </source>
</evidence>
<sequence length="203" mass="22209">MPRPEKHNEQPLAMHLVAGRLPRLASRPESASHAPRSGPNFTRPKADHLWAPRRFLCRKYVGTASDPIRNHLKSCTPCTACTGSQGGAGRQDLSMFSEWLWGEKPVCFHKWGSGGGGSNPLIPTSNFAELGRPPGRPFCFCIAQLHYIRPRASSVPTTSCLFSWGLLFGDLRLDPKRSVADHAMRAGGMKLPGCPAQFPKLAP</sequence>
<dbReference type="EMBL" id="ATHI01000026">
    <property type="protein sequence ID" value="EPR33124.1"/>
    <property type="molecule type" value="Genomic_DNA"/>
</dbReference>
<evidence type="ECO:0000313" key="2">
    <source>
        <dbReference type="EMBL" id="EPR33124.1"/>
    </source>
</evidence>
<name>S7UH14_9BACT</name>
<keyword evidence="3" id="KW-1185">Reference proteome</keyword>
<dbReference type="Proteomes" id="UP000014975">
    <property type="component" value="Unassembled WGS sequence"/>
</dbReference>
<reference evidence="2 3" key="1">
    <citation type="journal article" date="2013" name="Genome Announc.">
        <title>Draft genome sequences for three mercury-methylating, sulfate-reducing bacteria.</title>
        <authorList>
            <person name="Brown S.D."/>
            <person name="Hurt R.A.Jr."/>
            <person name="Gilmour C.C."/>
            <person name="Elias D.A."/>
        </authorList>
    </citation>
    <scope>NUCLEOTIDE SEQUENCE [LARGE SCALE GENOMIC DNA]</scope>
    <source>
        <strain evidence="2 3">DSM 16529</strain>
    </source>
</reference>
<organism evidence="2 3">
    <name type="scientific">Alkalidesulfovibrio alkalitolerans DSM 16529</name>
    <dbReference type="NCBI Taxonomy" id="1121439"/>
    <lineage>
        <taxon>Bacteria</taxon>
        <taxon>Pseudomonadati</taxon>
        <taxon>Thermodesulfobacteriota</taxon>
        <taxon>Desulfovibrionia</taxon>
        <taxon>Desulfovibrionales</taxon>
        <taxon>Desulfovibrionaceae</taxon>
        <taxon>Alkalidesulfovibrio</taxon>
    </lineage>
</organism>
<comment type="caution">
    <text evidence="2">The sequence shown here is derived from an EMBL/GenBank/DDBJ whole genome shotgun (WGS) entry which is preliminary data.</text>
</comment>